<feature type="domain" description="NAD-dependent epimerase/dehydratase" evidence="2">
    <location>
        <begin position="6"/>
        <end position="220"/>
    </location>
</feature>
<dbReference type="Pfam" id="PF01370">
    <property type="entry name" value="Epimerase"/>
    <property type="match status" value="1"/>
</dbReference>
<keyword evidence="4" id="KW-1185">Reference proteome</keyword>
<evidence type="ECO:0000313" key="3">
    <source>
        <dbReference type="EMBL" id="QBN19870.1"/>
    </source>
</evidence>
<evidence type="ECO:0000259" key="2">
    <source>
        <dbReference type="Pfam" id="PF01370"/>
    </source>
</evidence>
<dbReference type="AlphaFoldDB" id="A0A4P6YH16"/>
<dbReference type="Gene3D" id="3.40.50.720">
    <property type="entry name" value="NAD(P)-binding Rossmann-like Domain"/>
    <property type="match status" value="1"/>
</dbReference>
<comment type="similarity">
    <text evidence="1">Belongs to the NAD(P)-dependent epimerase/dehydratase family.</text>
</comment>
<dbReference type="Proteomes" id="UP000291124">
    <property type="component" value="Chromosome"/>
</dbReference>
<dbReference type="EMBL" id="CP037933">
    <property type="protein sequence ID" value="QBN19870.1"/>
    <property type="molecule type" value="Genomic_DNA"/>
</dbReference>
<dbReference type="PANTHER" id="PTHR43000">
    <property type="entry name" value="DTDP-D-GLUCOSE 4,6-DEHYDRATASE-RELATED"/>
    <property type="match status" value="1"/>
</dbReference>
<protein>
    <submittedName>
        <fullName evidence="3">NAD(P)-dependent oxidoreductase</fullName>
    </submittedName>
</protein>
<dbReference type="KEGG" id="fnk:E1750_14015"/>
<name>A0A4P6YH16_9FLAO</name>
<reference evidence="4" key="1">
    <citation type="submission" date="2019-03" db="EMBL/GenBank/DDBJ databases">
        <title>Flavobacterium sp.</title>
        <authorList>
            <person name="Kim H."/>
        </authorList>
    </citation>
    <scope>NUCLEOTIDE SEQUENCE [LARGE SCALE GENOMIC DNA]</scope>
    <source>
        <strain evidence="4">GS13</strain>
    </source>
</reference>
<gene>
    <name evidence="3" type="ORF">E1750_14015</name>
</gene>
<accession>A0A4P6YH16</accession>
<organism evidence="3 4">
    <name type="scientific">Flavobacterium nackdongense</name>
    <dbReference type="NCBI Taxonomy" id="2547394"/>
    <lineage>
        <taxon>Bacteria</taxon>
        <taxon>Pseudomonadati</taxon>
        <taxon>Bacteroidota</taxon>
        <taxon>Flavobacteriia</taxon>
        <taxon>Flavobacteriales</taxon>
        <taxon>Flavobacteriaceae</taxon>
        <taxon>Flavobacterium</taxon>
    </lineage>
</organism>
<evidence type="ECO:0000256" key="1">
    <source>
        <dbReference type="ARBA" id="ARBA00007637"/>
    </source>
</evidence>
<dbReference type="OrthoDB" id="329806at2"/>
<dbReference type="RefSeq" id="WP_133277386.1">
    <property type="nucleotide sequence ID" value="NZ_CP037933.1"/>
</dbReference>
<dbReference type="SUPFAM" id="SSF51735">
    <property type="entry name" value="NAD(P)-binding Rossmann-fold domains"/>
    <property type="match status" value="1"/>
</dbReference>
<dbReference type="InterPro" id="IPR001509">
    <property type="entry name" value="Epimerase_deHydtase"/>
</dbReference>
<dbReference type="InterPro" id="IPR036291">
    <property type="entry name" value="NAD(P)-bd_dom_sf"/>
</dbReference>
<proteinExistence type="inferred from homology"/>
<sequence length="287" mass="32121">MKDSKILLLGGTGLLGQSLQTEFKNSAFKNVYTCSREALESAQHIQGDLLDVALVQQLIDFKFDLIINLTGQITKPIENCLLLNSVGIEHLIQIVQQSPNCKLMQISTVGVYGTCSFADENSKLNPETPYSVAKCKAEKLLKNQLASANVVIFRLSNLYGEAQLKGIFAYLNRAASTDRVLDFNNDGSLVRFFIHVNDCAAVLVAFIQNHLQKESGVYNIIGPDKYSVLELIQLFEEIKNLKFKINLDIAPPYDNALNLSDTKIRSLFDYSPKMNIKSYFNTMNSYD</sequence>
<evidence type="ECO:0000313" key="4">
    <source>
        <dbReference type="Proteomes" id="UP000291124"/>
    </source>
</evidence>